<evidence type="ECO:0000313" key="4">
    <source>
        <dbReference type="Proteomes" id="UP000007845"/>
    </source>
</evidence>
<dbReference type="SUPFAM" id="SSF53474">
    <property type="entry name" value="alpha/beta-Hydrolases"/>
    <property type="match status" value="1"/>
</dbReference>
<keyword evidence="1" id="KW-0472">Membrane</keyword>
<dbReference type="eggNOG" id="COG1073">
    <property type="taxonomic scope" value="Bacteria"/>
</dbReference>
<keyword evidence="4" id="KW-1185">Reference proteome</keyword>
<dbReference type="Gene3D" id="3.40.50.1820">
    <property type="entry name" value="alpha/beta hydrolase"/>
    <property type="match status" value="1"/>
</dbReference>
<dbReference type="PANTHER" id="PTHR12277">
    <property type="entry name" value="ALPHA/BETA HYDROLASE DOMAIN-CONTAINING PROTEIN"/>
    <property type="match status" value="1"/>
</dbReference>
<dbReference type="HOGENOM" id="CLU_029375_2_1_7"/>
<keyword evidence="1" id="KW-0812">Transmembrane</keyword>
<dbReference type="SMR" id="F0JHT6"/>
<feature type="transmembrane region" description="Helical" evidence="1">
    <location>
        <begin position="20"/>
        <end position="39"/>
    </location>
</feature>
<name>F0JHT6_9BACT</name>
<dbReference type="KEGG" id="ddn:DND132_2117"/>
<evidence type="ECO:0000313" key="3">
    <source>
        <dbReference type="EMBL" id="EGB15322.1"/>
    </source>
</evidence>
<sequence>MERVHKRARWWYGARMWTMWDMVAAALAVYAGIAAWVFLTQRGLVYCPRRALAATPDQAGLGYEDVRLVNGLGTEIHAWWLPCEGAERVLLLCHGNGGNVSYLMETYGIFHQLGLSVLAFDYSGYGLSGGRPSERGTRSDALAAWDWLVREKGFAPRDVVLFGRSLGGGVAARLAADLTEAGTEPGGLILESTFTSVADMGAAQYPWLPVRWLIRHRYDSERALAGVRVPALFLHSPEDDLVPYAMGRRLYDGYGGPKLFWALSGDHNCGFLSTSGYADGLRRFLRGLPGPGR</sequence>
<dbReference type="Pfam" id="PF12146">
    <property type="entry name" value="Hydrolase_4"/>
    <property type="match status" value="1"/>
</dbReference>
<gene>
    <name evidence="3" type="ORF">DND132_2117</name>
</gene>
<dbReference type="STRING" id="641491.DND132_2117"/>
<evidence type="ECO:0000259" key="2">
    <source>
        <dbReference type="Pfam" id="PF12146"/>
    </source>
</evidence>
<dbReference type="InterPro" id="IPR029058">
    <property type="entry name" value="AB_hydrolase_fold"/>
</dbReference>
<feature type="domain" description="Serine aminopeptidase S33" evidence="2">
    <location>
        <begin position="87"/>
        <end position="204"/>
    </location>
</feature>
<keyword evidence="3" id="KW-0378">Hydrolase</keyword>
<dbReference type="GO" id="GO:0016787">
    <property type="term" value="F:hydrolase activity"/>
    <property type="evidence" value="ECO:0007669"/>
    <property type="project" value="UniProtKB-KW"/>
</dbReference>
<evidence type="ECO:0000256" key="1">
    <source>
        <dbReference type="SAM" id="Phobius"/>
    </source>
</evidence>
<keyword evidence="1" id="KW-1133">Transmembrane helix</keyword>
<dbReference type="EMBL" id="CP003220">
    <property type="protein sequence ID" value="EGB15322.1"/>
    <property type="molecule type" value="Genomic_DNA"/>
</dbReference>
<dbReference type="InterPro" id="IPR022742">
    <property type="entry name" value="Hydrolase_4"/>
</dbReference>
<reference evidence="3 4" key="1">
    <citation type="journal article" date="2011" name="J. Bacteriol.">
        <title>Genome sequence of the mercury-methylating strain Desulfovibrio desulfuricans ND132.</title>
        <authorList>
            <person name="Brown S.D."/>
            <person name="Gilmour C.C."/>
            <person name="Kucken A.M."/>
            <person name="Wall J.D."/>
            <person name="Elias D.A."/>
            <person name="Brandt C.C."/>
            <person name="Podar M."/>
            <person name="Chertkov O."/>
            <person name="Held B."/>
            <person name="Bruce D.C."/>
            <person name="Detter J.C."/>
            <person name="Tapia R."/>
            <person name="Han C.S."/>
            <person name="Goodwin L.A."/>
            <person name="Cheng J.F."/>
            <person name="Pitluck S."/>
            <person name="Woyke T."/>
            <person name="Mikhailova N."/>
            <person name="Ivanova N.N."/>
            <person name="Han J."/>
            <person name="Lucas S."/>
            <person name="Lapidus A.L."/>
            <person name="Land M.L."/>
            <person name="Hauser L.J."/>
            <person name="Palumbo A.V."/>
        </authorList>
    </citation>
    <scope>NUCLEOTIDE SEQUENCE [LARGE SCALE GENOMIC DNA]</scope>
    <source>
        <strain evidence="3 4">ND132</strain>
    </source>
</reference>
<dbReference type="AlphaFoldDB" id="F0JHT6"/>
<organism evidence="3 4">
    <name type="scientific">Pseudodesulfovibrio mercurii</name>
    <dbReference type="NCBI Taxonomy" id="641491"/>
    <lineage>
        <taxon>Bacteria</taxon>
        <taxon>Pseudomonadati</taxon>
        <taxon>Thermodesulfobacteriota</taxon>
        <taxon>Desulfovibrionia</taxon>
        <taxon>Desulfovibrionales</taxon>
        <taxon>Desulfovibrionaceae</taxon>
    </lineage>
</organism>
<protein>
    <submittedName>
        <fullName evidence="3">Alpha/beta hydrolase fold protein</fullName>
    </submittedName>
</protein>
<dbReference type="Proteomes" id="UP000007845">
    <property type="component" value="Chromosome"/>
</dbReference>
<accession>F0JHT6</accession>
<proteinExistence type="predicted"/>
<dbReference type="PANTHER" id="PTHR12277:SF81">
    <property type="entry name" value="PROTEIN ABHD13"/>
    <property type="match status" value="1"/>
</dbReference>